<sequence>MTIQTRSRGTNDIPWPPPSPPGRRLRRDVTSNAPSSGPPNTTSDVTPVPSEDLPDVDGNSSVNEHVYSHPDEHREHVLSGDTAAWAQLEGLFITYSPLSSPPSSPSLAIESPNCPSEHEVQQEPQNIPTGQADNSPEERSQELGPPVPMADVQIEQTQTGEMAAPMGGVSDREVEDALESVEMIERNVEMVVEVMVSDPARGDIVPNEYAILPDWILAMLEDRESRKSALVRFLDPLPISRPAPTSMRTLPMPDSGVDVFNSCNANIEPLASTQTAPPLASTPVPAPPIPGILASPALFLAQAFPDQALEVLALTDARTSGVATTHLAAYRWFRSYHILYTVSEEFEISLTNRANTTAKEIAPGLLLSVSDIFDWVGVAPRTFANYKSRLEHTYGLIMALRSRVEQGPVDDLLRAKYREQWRPYLVSYNEWLRQPQQSYPLSLRWSIDNMAAAASQTLDLM</sequence>
<accession>A0ABR3EN54</accession>
<protein>
    <submittedName>
        <fullName evidence="2">Uncharacterized protein</fullName>
    </submittedName>
</protein>
<proteinExistence type="predicted"/>
<organism evidence="2 3">
    <name type="scientific">Marasmius crinis-equi</name>
    <dbReference type="NCBI Taxonomy" id="585013"/>
    <lineage>
        <taxon>Eukaryota</taxon>
        <taxon>Fungi</taxon>
        <taxon>Dikarya</taxon>
        <taxon>Basidiomycota</taxon>
        <taxon>Agaricomycotina</taxon>
        <taxon>Agaricomycetes</taxon>
        <taxon>Agaricomycetidae</taxon>
        <taxon>Agaricales</taxon>
        <taxon>Marasmiineae</taxon>
        <taxon>Marasmiaceae</taxon>
        <taxon>Marasmius</taxon>
    </lineage>
</organism>
<dbReference type="Proteomes" id="UP001465976">
    <property type="component" value="Unassembled WGS sequence"/>
</dbReference>
<keyword evidence="3" id="KW-1185">Reference proteome</keyword>
<comment type="caution">
    <text evidence="2">The sequence shown here is derived from an EMBL/GenBank/DDBJ whole genome shotgun (WGS) entry which is preliminary data.</text>
</comment>
<feature type="compositionally biased region" description="Basic and acidic residues" evidence="1">
    <location>
        <begin position="66"/>
        <end position="75"/>
    </location>
</feature>
<evidence type="ECO:0000313" key="2">
    <source>
        <dbReference type="EMBL" id="KAL0564301.1"/>
    </source>
</evidence>
<evidence type="ECO:0000256" key="1">
    <source>
        <dbReference type="SAM" id="MobiDB-lite"/>
    </source>
</evidence>
<feature type="region of interest" description="Disordered" evidence="1">
    <location>
        <begin position="1"/>
        <end position="75"/>
    </location>
</feature>
<name>A0ABR3EN54_9AGAR</name>
<evidence type="ECO:0000313" key="3">
    <source>
        <dbReference type="Proteomes" id="UP001465976"/>
    </source>
</evidence>
<feature type="compositionally biased region" description="Polar residues" evidence="1">
    <location>
        <begin position="1"/>
        <end position="10"/>
    </location>
</feature>
<feature type="compositionally biased region" description="Polar residues" evidence="1">
    <location>
        <begin position="122"/>
        <end position="134"/>
    </location>
</feature>
<feature type="compositionally biased region" description="Polar residues" evidence="1">
    <location>
        <begin position="30"/>
        <end position="45"/>
    </location>
</feature>
<dbReference type="EMBL" id="JBAHYK010002870">
    <property type="protein sequence ID" value="KAL0564301.1"/>
    <property type="molecule type" value="Genomic_DNA"/>
</dbReference>
<reference evidence="2 3" key="1">
    <citation type="submission" date="2024-02" db="EMBL/GenBank/DDBJ databases">
        <title>A draft genome for the cacao thread blight pathogen Marasmius crinis-equi.</title>
        <authorList>
            <person name="Cohen S.P."/>
            <person name="Baruah I.K."/>
            <person name="Amoako-Attah I."/>
            <person name="Bukari Y."/>
            <person name="Meinhardt L.W."/>
            <person name="Bailey B.A."/>
        </authorList>
    </citation>
    <scope>NUCLEOTIDE SEQUENCE [LARGE SCALE GENOMIC DNA]</scope>
    <source>
        <strain evidence="2 3">GH-76</strain>
    </source>
</reference>
<gene>
    <name evidence="2" type="ORF">V5O48_017750</name>
</gene>
<feature type="region of interest" description="Disordered" evidence="1">
    <location>
        <begin position="98"/>
        <end position="145"/>
    </location>
</feature>